<dbReference type="InterPro" id="IPR013810">
    <property type="entry name" value="Ribosomal_uS5_N"/>
</dbReference>
<keyword evidence="2" id="KW-0689">Ribosomal protein</keyword>
<keyword evidence="3" id="KW-1133">Transmembrane helix</keyword>
<dbReference type="Gene3D" id="3.30.160.20">
    <property type="match status" value="1"/>
</dbReference>
<evidence type="ECO:0000313" key="6">
    <source>
        <dbReference type="Proteomes" id="UP001141806"/>
    </source>
</evidence>
<evidence type="ECO:0000259" key="4">
    <source>
        <dbReference type="PROSITE" id="PS50881"/>
    </source>
</evidence>
<keyword evidence="3" id="KW-0472">Membrane</keyword>
<keyword evidence="6" id="KW-1185">Reference proteome</keyword>
<dbReference type="PANTHER" id="PTHR48432">
    <property type="entry name" value="S5 DRBM DOMAIN-CONTAINING PROTEIN"/>
    <property type="match status" value="1"/>
</dbReference>
<dbReference type="SUPFAM" id="SSF54768">
    <property type="entry name" value="dsRNA-binding domain-like"/>
    <property type="match status" value="1"/>
</dbReference>
<dbReference type="Proteomes" id="UP001141806">
    <property type="component" value="Unassembled WGS sequence"/>
</dbReference>
<evidence type="ECO:0000313" key="5">
    <source>
        <dbReference type="EMBL" id="KAJ4942680.1"/>
    </source>
</evidence>
<dbReference type="GO" id="GO:0003723">
    <property type="term" value="F:RNA binding"/>
    <property type="evidence" value="ECO:0007669"/>
    <property type="project" value="UniProtKB-KW"/>
</dbReference>
<organism evidence="5 6">
    <name type="scientific">Protea cynaroides</name>
    <dbReference type="NCBI Taxonomy" id="273540"/>
    <lineage>
        <taxon>Eukaryota</taxon>
        <taxon>Viridiplantae</taxon>
        <taxon>Streptophyta</taxon>
        <taxon>Embryophyta</taxon>
        <taxon>Tracheophyta</taxon>
        <taxon>Spermatophyta</taxon>
        <taxon>Magnoliopsida</taxon>
        <taxon>Proteales</taxon>
        <taxon>Proteaceae</taxon>
        <taxon>Protea</taxon>
    </lineage>
</organism>
<keyword evidence="2" id="KW-0687">Ribonucleoprotein</keyword>
<dbReference type="OrthoDB" id="309483at2759"/>
<dbReference type="GO" id="GO:0005840">
    <property type="term" value="C:ribosome"/>
    <property type="evidence" value="ECO:0007669"/>
    <property type="project" value="UniProtKB-KW"/>
</dbReference>
<keyword evidence="1" id="KW-0694">RNA-binding</keyword>
<dbReference type="GO" id="GO:1990904">
    <property type="term" value="C:ribonucleoprotein complex"/>
    <property type="evidence" value="ECO:0007669"/>
    <property type="project" value="UniProtKB-UniRule"/>
</dbReference>
<gene>
    <name evidence="5" type="ORF">NE237_000140</name>
</gene>
<dbReference type="GO" id="GO:0003735">
    <property type="term" value="F:structural constituent of ribosome"/>
    <property type="evidence" value="ECO:0007669"/>
    <property type="project" value="UniProtKB-UniRule"/>
</dbReference>
<keyword evidence="3" id="KW-0812">Transmembrane</keyword>
<comment type="caution">
    <text evidence="5">The sequence shown here is derived from an EMBL/GenBank/DDBJ whole genome shotgun (WGS) entry which is preliminary data.</text>
</comment>
<accession>A0A9Q0GKS1</accession>
<proteinExistence type="predicted"/>
<dbReference type="PROSITE" id="PS50881">
    <property type="entry name" value="S5_DSRBD"/>
    <property type="match status" value="1"/>
</dbReference>
<feature type="domain" description="S5 DRBM" evidence="4">
    <location>
        <begin position="33"/>
        <end position="96"/>
    </location>
</feature>
<evidence type="ECO:0000256" key="2">
    <source>
        <dbReference type="PROSITE-ProRule" id="PRU00268"/>
    </source>
</evidence>
<dbReference type="InterPro" id="IPR000851">
    <property type="entry name" value="Ribosomal_uS5"/>
</dbReference>
<dbReference type="Pfam" id="PF00333">
    <property type="entry name" value="Ribosomal_S5"/>
    <property type="match status" value="1"/>
</dbReference>
<dbReference type="PANTHER" id="PTHR48432:SF1">
    <property type="entry name" value="S5 DRBM DOMAIN-CONTAINING PROTEIN"/>
    <property type="match status" value="1"/>
</dbReference>
<evidence type="ECO:0000256" key="1">
    <source>
        <dbReference type="ARBA" id="ARBA00022884"/>
    </source>
</evidence>
<protein>
    <recommendedName>
        <fullName evidence="4">S5 DRBM domain-containing protein</fullName>
    </recommendedName>
</protein>
<dbReference type="EMBL" id="JAMYWD010001412">
    <property type="protein sequence ID" value="KAJ4942680.1"/>
    <property type="molecule type" value="Genomic_DNA"/>
</dbReference>
<dbReference type="GO" id="GO:0006412">
    <property type="term" value="P:translation"/>
    <property type="evidence" value="ECO:0007669"/>
    <property type="project" value="InterPro"/>
</dbReference>
<dbReference type="AlphaFoldDB" id="A0A9Q0GKS1"/>
<name>A0A9Q0GKS1_9MAGN</name>
<reference evidence="5" key="1">
    <citation type="journal article" date="2023" name="Plant J.">
        <title>The genome of the king protea, Protea cynaroides.</title>
        <authorList>
            <person name="Chang J."/>
            <person name="Duong T.A."/>
            <person name="Schoeman C."/>
            <person name="Ma X."/>
            <person name="Roodt D."/>
            <person name="Barker N."/>
            <person name="Li Z."/>
            <person name="Van de Peer Y."/>
            <person name="Mizrachi E."/>
        </authorList>
    </citation>
    <scope>NUCLEOTIDE SEQUENCE</scope>
    <source>
        <tissue evidence="5">Young leaves</tissue>
    </source>
</reference>
<sequence>MATFTDSSPKPSNFCLIPIITSEDLVLCFDQGFDAKLIDVNRTCKVTKGGQVIKYTAMLTCGNYHGVVGFTKAKGLAVPIALQKMLGFRSLQWVTIVVLAAPTIAAALIIHLPWTM</sequence>
<feature type="transmembrane region" description="Helical" evidence="3">
    <location>
        <begin position="93"/>
        <end position="114"/>
    </location>
</feature>
<evidence type="ECO:0000256" key="3">
    <source>
        <dbReference type="SAM" id="Phobius"/>
    </source>
</evidence>